<evidence type="ECO:0000256" key="1">
    <source>
        <dbReference type="SAM" id="MobiDB-lite"/>
    </source>
</evidence>
<feature type="compositionally biased region" description="Polar residues" evidence="1">
    <location>
        <begin position="128"/>
        <end position="140"/>
    </location>
</feature>
<reference evidence="2 3" key="2">
    <citation type="journal article" date="2013" name="Plant Cell Physiol.">
        <title>Rice Annotation Project Database (RAP-DB): an integrative and interactive database for rice genomics.</title>
        <authorList>
            <person name="Sakai H."/>
            <person name="Lee S.S."/>
            <person name="Tanaka T."/>
            <person name="Numa H."/>
            <person name="Kim J."/>
            <person name="Kawahara Y."/>
            <person name="Wakimoto H."/>
            <person name="Yang C.C."/>
            <person name="Iwamoto M."/>
            <person name="Abe T."/>
            <person name="Yamada Y."/>
            <person name="Muto A."/>
            <person name="Inokuchi H."/>
            <person name="Ikemura T."/>
            <person name="Matsumoto T."/>
            <person name="Sasaki T."/>
            <person name="Itoh T."/>
        </authorList>
    </citation>
    <scope>NUCLEOTIDE SEQUENCE [LARGE SCALE GENOMIC DNA]</scope>
    <source>
        <strain evidence="3">cv. Nipponbare</strain>
    </source>
</reference>
<dbReference type="AlphaFoldDB" id="A0A0P0V1S4"/>
<organism evidence="2 3">
    <name type="scientific">Oryza sativa subsp. japonica</name>
    <name type="common">Rice</name>
    <dbReference type="NCBI Taxonomy" id="39947"/>
    <lineage>
        <taxon>Eukaryota</taxon>
        <taxon>Viridiplantae</taxon>
        <taxon>Streptophyta</taxon>
        <taxon>Embryophyta</taxon>
        <taxon>Tracheophyta</taxon>
        <taxon>Spermatophyta</taxon>
        <taxon>Magnoliopsida</taxon>
        <taxon>Liliopsida</taxon>
        <taxon>Poales</taxon>
        <taxon>Poaceae</taxon>
        <taxon>BOP clade</taxon>
        <taxon>Oryzoideae</taxon>
        <taxon>Oryzeae</taxon>
        <taxon>Oryzinae</taxon>
        <taxon>Oryza</taxon>
        <taxon>Oryza sativa</taxon>
    </lineage>
</organism>
<reference evidence="2 3" key="3">
    <citation type="journal article" date="2013" name="Rice">
        <title>Improvement of the Oryza sativa Nipponbare reference genome using next generation sequence and optical map data.</title>
        <authorList>
            <person name="Kawahara Y."/>
            <person name="de la Bastide M."/>
            <person name="Hamilton J.P."/>
            <person name="Kanamori H."/>
            <person name="McCombie W.R."/>
            <person name="Ouyang S."/>
            <person name="Schwartz D.C."/>
            <person name="Tanaka T."/>
            <person name="Wu J."/>
            <person name="Zhou S."/>
            <person name="Childs K.L."/>
            <person name="Davidson R.M."/>
            <person name="Lin H."/>
            <person name="Quesada-Ocampo L."/>
            <person name="Vaillancourt B."/>
            <person name="Sakai H."/>
            <person name="Lee S.S."/>
            <person name="Kim J."/>
            <person name="Numa H."/>
            <person name="Itoh T."/>
            <person name="Buell C.R."/>
            <person name="Matsumoto T."/>
        </authorList>
    </citation>
    <scope>NUCLEOTIDE SEQUENCE [LARGE SCALE GENOMIC DNA]</scope>
    <source>
        <strain evidence="3">cv. Nipponbare</strain>
    </source>
</reference>
<dbReference type="Proteomes" id="UP000059680">
    <property type="component" value="Chromosome 1"/>
</dbReference>
<evidence type="ECO:0000313" key="2">
    <source>
        <dbReference type="EMBL" id="BAS71650.1"/>
    </source>
</evidence>
<dbReference type="OMA" id="ASTNSRW"/>
<proteinExistence type="predicted"/>
<feature type="compositionally biased region" description="Low complexity" evidence="1">
    <location>
        <begin position="93"/>
        <end position="110"/>
    </location>
</feature>
<gene>
    <name evidence="2" type="ordered locus">Os01g0289950</name>
    <name evidence="2" type="ORF">OSNPB_010289950</name>
</gene>
<dbReference type="Gramene" id="Os01t0289950-01">
    <property type="protein sequence ID" value="Os01t0289950-01"/>
    <property type="gene ID" value="Os01g0289950"/>
</dbReference>
<keyword evidence="3" id="KW-1185">Reference proteome</keyword>
<sequence length="179" mass="18283">AFFVKKEITNCITSGSSGAFLRRMRRAMSAAMGCTIADRSNAGAGGDGRPRAAADHASMNRQKLWPSATAWCTATPTATPPPPPPPTKRVACTASTGAGSSGTSRLGTSRKNAGTSSLSVGVRAGVPPSTSTSRNATPSATADGAWSCRGVATFASTNSRWGATNFYGNSVEHVKNQTT</sequence>
<protein>
    <submittedName>
        <fullName evidence="2">Os01g0289950 protein</fullName>
    </submittedName>
</protein>
<dbReference type="PaxDb" id="39947-A0A0P0V1S4"/>
<evidence type="ECO:0000313" key="3">
    <source>
        <dbReference type="Proteomes" id="UP000059680"/>
    </source>
</evidence>
<feature type="region of interest" description="Disordered" evidence="1">
    <location>
        <begin position="38"/>
        <end position="57"/>
    </location>
</feature>
<accession>A0A0P0V1S4</accession>
<feature type="non-terminal residue" evidence="2">
    <location>
        <position position="1"/>
    </location>
</feature>
<dbReference type="InParanoid" id="A0A0P0V1S4"/>
<name>A0A0P0V1S4_ORYSJ</name>
<feature type="region of interest" description="Disordered" evidence="1">
    <location>
        <begin position="74"/>
        <end position="143"/>
    </location>
</feature>
<feature type="compositionally biased region" description="Pro residues" evidence="1">
    <location>
        <begin position="78"/>
        <end position="87"/>
    </location>
</feature>
<dbReference type="EMBL" id="AP014957">
    <property type="protein sequence ID" value="BAS71650.1"/>
    <property type="molecule type" value="Genomic_DNA"/>
</dbReference>
<reference evidence="3" key="1">
    <citation type="journal article" date="2005" name="Nature">
        <title>The map-based sequence of the rice genome.</title>
        <authorList>
            <consortium name="International rice genome sequencing project (IRGSP)"/>
            <person name="Matsumoto T."/>
            <person name="Wu J."/>
            <person name="Kanamori H."/>
            <person name="Katayose Y."/>
            <person name="Fujisawa M."/>
            <person name="Namiki N."/>
            <person name="Mizuno H."/>
            <person name="Yamamoto K."/>
            <person name="Antonio B.A."/>
            <person name="Baba T."/>
            <person name="Sakata K."/>
            <person name="Nagamura Y."/>
            <person name="Aoki H."/>
            <person name="Arikawa K."/>
            <person name="Arita K."/>
            <person name="Bito T."/>
            <person name="Chiden Y."/>
            <person name="Fujitsuka N."/>
            <person name="Fukunaka R."/>
            <person name="Hamada M."/>
            <person name="Harada C."/>
            <person name="Hayashi A."/>
            <person name="Hijishita S."/>
            <person name="Honda M."/>
            <person name="Hosokawa S."/>
            <person name="Ichikawa Y."/>
            <person name="Idonuma A."/>
            <person name="Iijima M."/>
            <person name="Ikeda M."/>
            <person name="Ikeno M."/>
            <person name="Ito K."/>
            <person name="Ito S."/>
            <person name="Ito T."/>
            <person name="Ito Y."/>
            <person name="Ito Y."/>
            <person name="Iwabuchi A."/>
            <person name="Kamiya K."/>
            <person name="Karasawa W."/>
            <person name="Kurita K."/>
            <person name="Katagiri S."/>
            <person name="Kikuta A."/>
            <person name="Kobayashi H."/>
            <person name="Kobayashi N."/>
            <person name="Machita K."/>
            <person name="Maehara T."/>
            <person name="Masukawa M."/>
            <person name="Mizubayashi T."/>
            <person name="Mukai Y."/>
            <person name="Nagasaki H."/>
            <person name="Nagata Y."/>
            <person name="Naito S."/>
            <person name="Nakashima M."/>
            <person name="Nakama Y."/>
            <person name="Nakamichi Y."/>
            <person name="Nakamura M."/>
            <person name="Meguro A."/>
            <person name="Negishi M."/>
            <person name="Ohta I."/>
            <person name="Ohta T."/>
            <person name="Okamoto M."/>
            <person name="Ono N."/>
            <person name="Saji S."/>
            <person name="Sakaguchi M."/>
            <person name="Sakai K."/>
            <person name="Shibata M."/>
            <person name="Shimokawa T."/>
            <person name="Song J."/>
            <person name="Takazaki Y."/>
            <person name="Terasawa K."/>
            <person name="Tsugane M."/>
            <person name="Tsuji K."/>
            <person name="Ueda S."/>
            <person name="Waki K."/>
            <person name="Yamagata H."/>
            <person name="Yamamoto M."/>
            <person name="Yamamoto S."/>
            <person name="Yamane H."/>
            <person name="Yoshiki S."/>
            <person name="Yoshihara R."/>
            <person name="Yukawa K."/>
            <person name="Zhong H."/>
            <person name="Yano M."/>
            <person name="Yuan Q."/>
            <person name="Ouyang S."/>
            <person name="Liu J."/>
            <person name="Jones K.M."/>
            <person name="Gansberger K."/>
            <person name="Moffat K."/>
            <person name="Hill J."/>
            <person name="Bera J."/>
            <person name="Fadrosh D."/>
            <person name="Jin S."/>
            <person name="Johri S."/>
            <person name="Kim M."/>
            <person name="Overton L."/>
            <person name="Reardon M."/>
            <person name="Tsitrin T."/>
            <person name="Vuong H."/>
            <person name="Weaver B."/>
            <person name="Ciecko A."/>
            <person name="Tallon L."/>
            <person name="Jackson J."/>
            <person name="Pai G."/>
            <person name="Aken S.V."/>
            <person name="Utterback T."/>
            <person name="Reidmuller S."/>
            <person name="Feldblyum T."/>
            <person name="Hsiao J."/>
            <person name="Zismann V."/>
            <person name="Iobst S."/>
            <person name="de Vazeille A.R."/>
            <person name="Buell C.R."/>
            <person name="Ying K."/>
            <person name="Li Y."/>
            <person name="Lu T."/>
            <person name="Huang Y."/>
            <person name="Zhao Q."/>
            <person name="Feng Q."/>
            <person name="Zhang L."/>
            <person name="Zhu J."/>
            <person name="Weng Q."/>
            <person name="Mu J."/>
            <person name="Lu Y."/>
            <person name="Fan D."/>
            <person name="Liu Y."/>
            <person name="Guan J."/>
            <person name="Zhang Y."/>
            <person name="Yu S."/>
            <person name="Liu X."/>
            <person name="Zhang Y."/>
            <person name="Hong G."/>
            <person name="Han B."/>
            <person name="Choisne N."/>
            <person name="Demange N."/>
            <person name="Orjeda G."/>
            <person name="Samain S."/>
            <person name="Cattolico L."/>
            <person name="Pelletier E."/>
            <person name="Couloux A."/>
            <person name="Segurens B."/>
            <person name="Wincker P."/>
            <person name="D'Hont A."/>
            <person name="Scarpelli C."/>
            <person name="Weissenbach J."/>
            <person name="Salanoubat M."/>
            <person name="Quetier F."/>
            <person name="Yu Y."/>
            <person name="Kim H.R."/>
            <person name="Rambo T."/>
            <person name="Currie J."/>
            <person name="Collura K."/>
            <person name="Luo M."/>
            <person name="Yang T."/>
            <person name="Ammiraju J.S.S."/>
            <person name="Engler F."/>
            <person name="Soderlund C."/>
            <person name="Wing R.A."/>
            <person name="Palmer L.E."/>
            <person name="de la Bastide M."/>
            <person name="Spiegel L."/>
            <person name="Nascimento L."/>
            <person name="Zutavern T."/>
            <person name="O'Shaughnessy A."/>
            <person name="Dike S."/>
            <person name="Dedhia N."/>
            <person name="Preston R."/>
            <person name="Balija V."/>
            <person name="McCombie W.R."/>
            <person name="Chow T."/>
            <person name="Chen H."/>
            <person name="Chung M."/>
            <person name="Chen C."/>
            <person name="Shaw J."/>
            <person name="Wu H."/>
            <person name="Hsiao K."/>
            <person name="Chao Y."/>
            <person name="Chu M."/>
            <person name="Cheng C."/>
            <person name="Hour A."/>
            <person name="Lee P."/>
            <person name="Lin S."/>
            <person name="Lin Y."/>
            <person name="Liou J."/>
            <person name="Liu S."/>
            <person name="Hsing Y."/>
            <person name="Raghuvanshi S."/>
            <person name="Mohanty A."/>
            <person name="Bharti A.K."/>
            <person name="Gaur A."/>
            <person name="Gupta V."/>
            <person name="Kumar D."/>
            <person name="Ravi V."/>
            <person name="Vij S."/>
            <person name="Kapur A."/>
            <person name="Khurana P."/>
            <person name="Khurana P."/>
            <person name="Khurana J.P."/>
            <person name="Tyagi A.K."/>
            <person name="Gaikwad K."/>
            <person name="Singh A."/>
            <person name="Dalal V."/>
            <person name="Srivastava S."/>
            <person name="Dixit A."/>
            <person name="Pal A.K."/>
            <person name="Ghazi I.A."/>
            <person name="Yadav M."/>
            <person name="Pandit A."/>
            <person name="Bhargava A."/>
            <person name="Sureshbabu K."/>
            <person name="Batra K."/>
            <person name="Sharma T.R."/>
            <person name="Mohapatra T."/>
            <person name="Singh N.K."/>
            <person name="Messing J."/>
            <person name="Nelson A.B."/>
            <person name="Fuks G."/>
            <person name="Kavchok S."/>
            <person name="Keizer G."/>
            <person name="Linton E."/>
            <person name="Llaca V."/>
            <person name="Song R."/>
            <person name="Tanyolac B."/>
            <person name="Young S."/>
            <person name="Ho-Il K."/>
            <person name="Hahn J.H."/>
            <person name="Sangsakoo G."/>
            <person name="Vanavichit A."/>
            <person name="de Mattos Luiz.A.T."/>
            <person name="Zimmer P.D."/>
            <person name="Malone G."/>
            <person name="Dellagostin O."/>
            <person name="de Oliveira A.C."/>
            <person name="Bevan M."/>
            <person name="Bancroft I."/>
            <person name="Minx P."/>
            <person name="Cordum H."/>
            <person name="Wilson R."/>
            <person name="Cheng Z."/>
            <person name="Jin W."/>
            <person name="Jiang J."/>
            <person name="Leong S.A."/>
            <person name="Iwama H."/>
            <person name="Gojobori T."/>
            <person name="Itoh T."/>
            <person name="Niimura Y."/>
            <person name="Fujii Y."/>
            <person name="Habara T."/>
            <person name="Sakai H."/>
            <person name="Sato Y."/>
            <person name="Wilson G."/>
            <person name="Kumar K."/>
            <person name="McCouch S."/>
            <person name="Juretic N."/>
            <person name="Hoen D."/>
            <person name="Wright S."/>
            <person name="Bruskiewich R."/>
            <person name="Bureau T."/>
            <person name="Miyao A."/>
            <person name="Hirochika H."/>
            <person name="Nishikawa T."/>
            <person name="Kadowaki K."/>
            <person name="Sugiura M."/>
            <person name="Burr B."/>
            <person name="Sasaki T."/>
        </authorList>
    </citation>
    <scope>NUCLEOTIDE SEQUENCE [LARGE SCALE GENOMIC DNA]</scope>
    <source>
        <strain evidence="3">cv. Nipponbare</strain>
    </source>
</reference>